<dbReference type="EMBL" id="JADJMS010000009">
    <property type="protein sequence ID" value="MBK7414518.1"/>
    <property type="molecule type" value="Genomic_DNA"/>
</dbReference>
<proteinExistence type="predicted"/>
<feature type="chain" id="PRO_5037987575" evidence="1">
    <location>
        <begin position="19"/>
        <end position="134"/>
    </location>
</feature>
<feature type="signal peptide" evidence="1">
    <location>
        <begin position="1"/>
        <end position="18"/>
    </location>
</feature>
<comment type="caution">
    <text evidence="2">The sequence shown here is derived from an EMBL/GenBank/DDBJ whole genome shotgun (WGS) entry which is preliminary data.</text>
</comment>
<gene>
    <name evidence="2" type="ORF">IPJ38_04775</name>
</gene>
<evidence type="ECO:0000313" key="2">
    <source>
        <dbReference type="EMBL" id="MBK7414518.1"/>
    </source>
</evidence>
<accession>A0A935JVF7</accession>
<keyword evidence="1" id="KW-0732">Signal</keyword>
<sequence>MKLALLTFGACLATTATAQSDWLTTWDGMLYGYGKHSVLREDSILNPGNRLAHLPERSAVGELRLNLKAESETVRLTARTIATWQNRADSAATQQSDDAYLNDARTGWHGFGKDLMDAGHAKQRQPGSYLQHRP</sequence>
<reference evidence="2 3" key="1">
    <citation type="submission" date="2020-10" db="EMBL/GenBank/DDBJ databases">
        <title>Connecting structure to function with the recovery of over 1000 high-quality activated sludge metagenome-assembled genomes encoding full-length rRNA genes using long-read sequencing.</title>
        <authorList>
            <person name="Singleton C.M."/>
            <person name="Petriglieri F."/>
            <person name="Kristensen J.M."/>
            <person name="Kirkegaard R.H."/>
            <person name="Michaelsen T.Y."/>
            <person name="Andersen M.H."/>
            <person name="Karst S.M."/>
            <person name="Dueholm M.S."/>
            <person name="Nielsen P.H."/>
            <person name="Albertsen M."/>
        </authorList>
    </citation>
    <scope>NUCLEOTIDE SEQUENCE [LARGE SCALE GENOMIC DNA]</scope>
    <source>
        <strain evidence="2">EsbW_18-Q3-R4-48_BATAC.463</strain>
    </source>
</reference>
<dbReference type="AlphaFoldDB" id="A0A935JVF7"/>
<evidence type="ECO:0000313" key="3">
    <source>
        <dbReference type="Proteomes" id="UP000739411"/>
    </source>
</evidence>
<evidence type="ECO:0000256" key="1">
    <source>
        <dbReference type="SAM" id="SignalP"/>
    </source>
</evidence>
<name>A0A935JVF7_9RHOO</name>
<organism evidence="2 3">
    <name type="scientific">Candidatus Dechloromonas phosphorivorans</name>
    <dbReference type="NCBI Taxonomy" id="2899244"/>
    <lineage>
        <taxon>Bacteria</taxon>
        <taxon>Pseudomonadati</taxon>
        <taxon>Pseudomonadota</taxon>
        <taxon>Betaproteobacteria</taxon>
        <taxon>Rhodocyclales</taxon>
        <taxon>Azonexaceae</taxon>
        <taxon>Dechloromonas</taxon>
    </lineage>
</organism>
<protein>
    <submittedName>
        <fullName evidence="2">Uncharacterized protein</fullName>
    </submittedName>
</protein>
<dbReference type="Proteomes" id="UP000739411">
    <property type="component" value="Unassembled WGS sequence"/>
</dbReference>